<evidence type="ECO:0008006" key="8">
    <source>
        <dbReference type="Google" id="ProtNLM"/>
    </source>
</evidence>
<keyword evidence="3 6" id="KW-0812">Transmembrane</keyword>
<evidence type="ECO:0000313" key="7">
    <source>
        <dbReference type="EMBL" id="JAS17652.1"/>
    </source>
</evidence>
<organism evidence="7">
    <name type="scientific">Clastoptera arizonana</name>
    <name type="common">Arizona spittle bug</name>
    <dbReference type="NCBI Taxonomy" id="38151"/>
    <lineage>
        <taxon>Eukaryota</taxon>
        <taxon>Metazoa</taxon>
        <taxon>Ecdysozoa</taxon>
        <taxon>Arthropoda</taxon>
        <taxon>Hexapoda</taxon>
        <taxon>Insecta</taxon>
        <taxon>Pterygota</taxon>
        <taxon>Neoptera</taxon>
        <taxon>Paraneoptera</taxon>
        <taxon>Hemiptera</taxon>
        <taxon>Auchenorrhyncha</taxon>
        <taxon>Cercopoidea</taxon>
        <taxon>Clastopteridae</taxon>
        <taxon>Clastoptera</taxon>
    </lineage>
</organism>
<dbReference type="GO" id="GO:0016020">
    <property type="term" value="C:membrane"/>
    <property type="evidence" value="ECO:0007669"/>
    <property type="project" value="UniProtKB-SubCell"/>
</dbReference>
<keyword evidence="4 6" id="KW-1133">Transmembrane helix</keyword>
<keyword evidence="5 6" id="KW-0472">Membrane</keyword>
<evidence type="ECO:0000256" key="1">
    <source>
        <dbReference type="ARBA" id="ARBA00004141"/>
    </source>
</evidence>
<sequence>MKFYKRVIIFLTFIGACISIVLMAASMGTTYWVTSLAKRTANPTESEGLVHFGLFQGEKELNVAYGWRTYDIHVLDLIRADRDFMIYSYWLCTVISLCAALIFSAITAVFTVINVATTPISSLYGIPGLYLWNILTILFQMLAVSFWIAQFYKKLQFNVMSLEDRSNLWVSDGMASFGYSFWFVIAAIFIHCLNTVTVFIGTKESRVKSTALPVMEEKGNGAIMLY</sequence>
<reference evidence="7" key="1">
    <citation type="submission" date="2015-12" db="EMBL/GenBank/DDBJ databases">
        <title>De novo transcriptome assembly of four potential Pierce s Disease insect vectors from Arizona vineyards.</title>
        <authorList>
            <person name="Tassone E.E."/>
        </authorList>
    </citation>
    <scope>NUCLEOTIDE SEQUENCE</scope>
</reference>
<accession>A0A1B6CVX2</accession>
<dbReference type="AlphaFoldDB" id="A0A1B6CVX2"/>
<protein>
    <recommendedName>
        <fullName evidence="8">Clarin-3</fullName>
    </recommendedName>
</protein>
<dbReference type="InterPro" id="IPR026748">
    <property type="entry name" value="Clarin"/>
</dbReference>
<evidence type="ECO:0000256" key="2">
    <source>
        <dbReference type="ARBA" id="ARBA00005787"/>
    </source>
</evidence>
<evidence type="ECO:0000256" key="5">
    <source>
        <dbReference type="ARBA" id="ARBA00023136"/>
    </source>
</evidence>
<dbReference type="PROSITE" id="PS51257">
    <property type="entry name" value="PROKAR_LIPOPROTEIN"/>
    <property type="match status" value="1"/>
</dbReference>
<evidence type="ECO:0000256" key="4">
    <source>
        <dbReference type="ARBA" id="ARBA00022989"/>
    </source>
</evidence>
<evidence type="ECO:0000256" key="6">
    <source>
        <dbReference type="SAM" id="Phobius"/>
    </source>
</evidence>
<dbReference type="PANTHER" id="PTHR31548:SF1">
    <property type="entry name" value="LD47387P"/>
    <property type="match status" value="1"/>
</dbReference>
<evidence type="ECO:0000256" key="3">
    <source>
        <dbReference type="ARBA" id="ARBA00022692"/>
    </source>
</evidence>
<name>A0A1B6CVX2_9HEMI</name>
<dbReference type="Gene3D" id="1.20.140.150">
    <property type="match status" value="1"/>
</dbReference>
<feature type="transmembrane region" description="Helical" evidence="6">
    <location>
        <begin position="179"/>
        <end position="200"/>
    </location>
</feature>
<feature type="transmembrane region" description="Helical" evidence="6">
    <location>
        <begin position="129"/>
        <end position="152"/>
    </location>
</feature>
<dbReference type="GO" id="GO:0007605">
    <property type="term" value="P:sensory perception of sound"/>
    <property type="evidence" value="ECO:0007669"/>
    <property type="project" value="UniProtKB-ARBA"/>
</dbReference>
<gene>
    <name evidence="7" type="ORF">g.1171</name>
</gene>
<feature type="transmembrane region" description="Helical" evidence="6">
    <location>
        <begin position="87"/>
        <end position="117"/>
    </location>
</feature>
<feature type="transmembrane region" description="Helical" evidence="6">
    <location>
        <begin position="7"/>
        <end position="33"/>
    </location>
</feature>
<proteinExistence type="inferred from homology"/>
<dbReference type="PANTHER" id="PTHR31548">
    <property type="entry name" value="CLARIN"/>
    <property type="match status" value="1"/>
</dbReference>
<comment type="subcellular location">
    <subcellularLocation>
        <location evidence="1">Membrane</location>
        <topology evidence="1">Multi-pass membrane protein</topology>
    </subcellularLocation>
</comment>
<dbReference type="Pfam" id="PF25807">
    <property type="entry name" value="Clarin-2"/>
    <property type="match status" value="1"/>
</dbReference>
<dbReference type="EMBL" id="GEDC01019646">
    <property type="protein sequence ID" value="JAS17652.1"/>
    <property type="molecule type" value="Transcribed_RNA"/>
</dbReference>
<comment type="similarity">
    <text evidence="2">Belongs to the clarin family.</text>
</comment>